<dbReference type="GO" id="GO:0005634">
    <property type="term" value="C:nucleus"/>
    <property type="evidence" value="ECO:0007669"/>
    <property type="project" value="TreeGrafter"/>
</dbReference>
<dbReference type="Proteomes" id="UP000887575">
    <property type="component" value="Unassembled WGS sequence"/>
</dbReference>
<dbReference type="InterPro" id="IPR011009">
    <property type="entry name" value="Kinase-like_dom_sf"/>
</dbReference>
<dbReference type="InterPro" id="IPR007110">
    <property type="entry name" value="Ig-like_dom"/>
</dbReference>
<dbReference type="InterPro" id="IPR000719">
    <property type="entry name" value="Prot_kinase_dom"/>
</dbReference>
<dbReference type="PROSITE" id="PS50835">
    <property type="entry name" value="IG_LIKE"/>
    <property type="match status" value="1"/>
</dbReference>
<keyword evidence="7" id="KW-0472">Membrane</keyword>
<evidence type="ECO:0000313" key="11">
    <source>
        <dbReference type="WBParaSite" id="MBELARI_LOCUS12242"/>
    </source>
</evidence>
<feature type="domain" description="Ig-like" evidence="9">
    <location>
        <begin position="22"/>
        <end position="90"/>
    </location>
</feature>
<dbReference type="AlphaFoldDB" id="A0AAF3EEA8"/>
<sequence length="648" mass="75198">MSDNEIHYDANLSIFYIQKKIGQNMTFACRCNEPLDNVTWIAFPRQAIDFEGRYNVFYDAKGYMFHLRDLKTTDSGGYVCRDRSTKQTFVPGEPDWVYVFVHNSSVFVKQYPLKWENLTENVVIPCPANVWPLKHEKLKLFADDVEWPNMGSYYSPTEGFRVPDKYRKWSHLNKKRFRCQYENDSTEVLMKMSKTYENYEENLIMEKLIDRLDEKDGLSDFANFTKFRTNTSKDCERLTQFATEPSRSINSTLPSKKLIEEKKTVSLFETLLITSLLILICGTFFIIKRRIKTTKRKEQAEKDEDDRCSEELAKLITAKGKYDKRRVGGGTFGEVFQLIGHLPPAAIKYLNSTDHQQMLKFQEEFEFLKKLNHPNIVCLIETEIDEGTMKFGIIMEFCEQGSLKDLLFDPRMIYTMSSVLSWAKQLFDALAHMFGVHKLIHRDIKPENIFVTKGFVLKLGDFGLAKFIDETCSAATFAGTQRYMSPPQPNHGKQTEMNTLKNSHRNDVYGLGLVLWEIIERRTVFTEYGTKGSFNRDGFISDIIHKKLNKLSAPRCQLEIQQLVEWCTNFDRFSRPMANEVHIALKAIDLNLFDWLSLLPITEIDQRKLFRPIGFDGTDDRIANDETFSSDESFSLNDLNSSTTLGNV</sequence>
<evidence type="ECO:0000259" key="9">
    <source>
        <dbReference type="PROSITE" id="PS50835"/>
    </source>
</evidence>
<organism evidence="10 11">
    <name type="scientific">Mesorhabditis belari</name>
    <dbReference type="NCBI Taxonomy" id="2138241"/>
    <lineage>
        <taxon>Eukaryota</taxon>
        <taxon>Metazoa</taxon>
        <taxon>Ecdysozoa</taxon>
        <taxon>Nematoda</taxon>
        <taxon>Chromadorea</taxon>
        <taxon>Rhabditida</taxon>
        <taxon>Rhabditina</taxon>
        <taxon>Rhabditomorpha</taxon>
        <taxon>Rhabditoidea</taxon>
        <taxon>Rhabditidae</taxon>
        <taxon>Mesorhabditinae</taxon>
        <taxon>Mesorhabditis</taxon>
    </lineage>
</organism>
<keyword evidence="7" id="KW-0812">Transmembrane</keyword>
<dbReference type="WBParaSite" id="MBELARI_LOCUS12242">
    <property type="protein sequence ID" value="MBELARI_LOCUS12242"/>
    <property type="gene ID" value="MBELARI_LOCUS12242"/>
</dbReference>
<evidence type="ECO:0000256" key="4">
    <source>
        <dbReference type="ARBA" id="ARBA00022840"/>
    </source>
</evidence>
<protein>
    <submittedName>
        <fullName evidence="11">Mitogen-activated protein kinase kinase kinase</fullName>
    </submittedName>
</protein>
<feature type="binding site" evidence="6">
    <location>
        <position position="348"/>
    </location>
    <ligand>
        <name>ATP</name>
        <dbReference type="ChEBI" id="CHEBI:30616"/>
    </ligand>
</feature>
<feature type="transmembrane region" description="Helical" evidence="7">
    <location>
        <begin position="265"/>
        <end position="287"/>
    </location>
</feature>
<comment type="similarity">
    <text evidence="5">Belongs to the protein kinase superfamily. Ser/Thr protein kinase family. GCN2 subfamily.</text>
</comment>
<dbReference type="PROSITE" id="PS50011">
    <property type="entry name" value="PROTEIN_KINASE_DOM"/>
    <property type="match status" value="1"/>
</dbReference>
<proteinExistence type="inferred from homology"/>
<dbReference type="PROSITE" id="PS00108">
    <property type="entry name" value="PROTEIN_KINASE_ST"/>
    <property type="match status" value="1"/>
</dbReference>
<accession>A0AAF3EEA8</accession>
<dbReference type="Gene3D" id="1.10.510.10">
    <property type="entry name" value="Transferase(Phosphotransferase) domain 1"/>
    <property type="match status" value="1"/>
</dbReference>
<feature type="domain" description="Protein kinase" evidence="8">
    <location>
        <begin position="321"/>
        <end position="585"/>
    </location>
</feature>
<keyword evidence="10" id="KW-1185">Reference proteome</keyword>
<dbReference type="InterPro" id="IPR050339">
    <property type="entry name" value="CC_SR_Kinase"/>
</dbReference>
<dbReference type="GO" id="GO:0005524">
    <property type="term" value="F:ATP binding"/>
    <property type="evidence" value="ECO:0007669"/>
    <property type="project" value="UniProtKB-UniRule"/>
</dbReference>
<dbReference type="SMART" id="SM00220">
    <property type="entry name" value="S_TKc"/>
    <property type="match status" value="1"/>
</dbReference>
<dbReference type="InterPro" id="IPR036179">
    <property type="entry name" value="Ig-like_dom_sf"/>
</dbReference>
<evidence type="ECO:0000256" key="3">
    <source>
        <dbReference type="ARBA" id="ARBA00022777"/>
    </source>
</evidence>
<dbReference type="SUPFAM" id="SSF48726">
    <property type="entry name" value="Immunoglobulin"/>
    <property type="match status" value="1"/>
</dbReference>
<keyword evidence="1" id="KW-0808">Transferase</keyword>
<dbReference type="GO" id="GO:0004672">
    <property type="term" value="F:protein kinase activity"/>
    <property type="evidence" value="ECO:0007669"/>
    <property type="project" value="InterPro"/>
</dbReference>
<keyword evidence="2 6" id="KW-0547">Nucleotide-binding</keyword>
<keyword evidence="3" id="KW-0418">Kinase</keyword>
<keyword evidence="7" id="KW-1133">Transmembrane helix</keyword>
<evidence type="ECO:0000259" key="8">
    <source>
        <dbReference type="PROSITE" id="PS50011"/>
    </source>
</evidence>
<dbReference type="InterPro" id="IPR017441">
    <property type="entry name" value="Protein_kinase_ATP_BS"/>
</dbReference>
<dbReference type="InterPro" id="IPR013783">
    <property type="entry name" value="Ig-like_fold"/>
</dbReference>
<evidence type="ECO:0000313" key="10">
    <source>
        <dbReference type="Proteomes" id="UP000887575"/>
    </source>
</evidence>
<dbReference type="SUPFAM" id="SSF56112">
    <property type="entry name" value="Protein kinase-like (PK-like)"/>
    <property type="match status" value="1"/>
</dbReference>
<name>A0AAF3EEA8_9BILA</name>
<dbReference type="InterPro" id="IPR008271">
    <property type="entry name" value="Ser/Thr_kinase_AS"/>
</dbReference>
<dbReference type="PANTHER" id="PTHR11042">
    <property type="entry name" value="EUKARYOTIC TRANSLATION INITIATION FACTOR 2-ALPHA KINASE EIF2-ALPHA KINASE -RELATED"/>
    <property type="match status" value="1"/>
</dbReference>
<dbReference type="CDD" id="cd14014">
    <property type="entry name" value="STKc_PknB_like"/>
    <property type="match status" value="1"/>
</dbReference>
<evidence type="ECO:0000256" key="5">
    <source>
        <dbReference type="ARBA" id="ARBA00037982"/>
    </source>
</evidence>
<dbReference type="PROSITE" id="PS00107">
    <property type="entry name" value="PROTEIN_KINASE_ATP"/>
    <property type="match status" value="1"/>
</dbReference>
<reference evidence="11" key="1">
    <citation type="submission" date="2024-02" db="UniProtKB">
        <authorList>
            <consortium name="WormBaseParasite"/>
        </authorList>
    </citation>
    <scope>IDENTIFICATION</scope>
</reference>
<dbReference type="GO" id="GO:0005737">
    <property type="term" value="C:cytoplasm"/>
    <property type="evidence" value="ECO:0007669"/>
    <property type="project" value="TreeGrafter"/>
</dbReference>
<evidence type="ECO:0000256" key="6">
    <source>
        <dbReference type="PROSITE-ProRule" id="PRU10141"/>
    </source>
</evidence>
<evidence type="ECO:0000256" key="1">
    <source>
        <dbReference type="ARBA" id="ARBA00022679"/>
    </source>
</evidence>
<evidence type="ECO:0000256" key="2">
    <source>
        <dbReference type="ARBA" id="ARBA00022741"/>
    </source>
</evidence>
<dbReference type="Gene3D" id="2.60.40.10">
    <property type="entry name" value="Immunoglobulins"/>
    <property type="match status" value="1"/>
</dbReference>
<dbReference type="Gene3D" id="3.30.200.20">
    <property type="entry name" value="Phosphorylase Kinase, domain 1"/>
    <property type="match status" value="1"/>
</dbReference>
<evidence type="ECO:0000256" key="7">
    <source>
        <dbReference type="SAM" id="Phobius"/>
    </source>
</evidence>
<keyword evidence="4 6" id="KW-0067">ATP-binding</keyword>
<dbReference type="Pfam" id="PF00069">
    <property type="entry name" value="Pkinase"/>
    <property type="match status" value="1"/>
</dbReference>